<proteinExistence type="predicted"/>
<keyword evidence="3" id="KW-0336">GPI-anchor</keyword>
<evidence type="ECO:0000259" key="10">
    <source>
        <dbReference type="SMART" id="SM00768"/>
    </source>
</evidence>
<keyword evidence="5" id="KW-0472">Membrane</keyword>
<dbReference type="GO" id="GO:0098552">
    <property type="term" value="C:side of membrane"/>
    <property type="evidence" value="ECO:0007669"/>
    <property type="project" value="UniProtKB-KW"/>
</dbReference>
<evidence type="ECO:0000256" key="9">
    <source>
        <dbReference type="SAM" id="SignalP"/>
    </source>
</evidence>
<dbReference type="InterPro" id="IPR044788">
    <property type="entry name" value="X8_dom_prot"/>
</dbReference>
<dbReference type="GO" id="GO:0009506">
    <property type="term" value="C:plasmodesma"/>
    <property type="evidence" value="ECO:0007669"/>
    <property type="project" value="UniProtKB-ARBA"/>
</dbReference>
<keyword evidence="4 9" id="KW-0732">Signal</keyword>
<dbReference type="AlphaFoldDB" id="A0A9D5D1U0"/>
<reference evidence="11" key="2">
    <citation type="journal article" date="2022" name="Hortic Res">
        <title>The genome of Dioscorea zingiberensis sheds light on the biosynthesis, origin and evolution of the medicinally important diosgenin saponins.</title>
        <authorList>
            <person name="Li Y."/>
            <person name="Tan C."/>
            <person name="Li Z."/>
            <person name="Guo J."/>
            <person name="Li S."/>
            <person name="Chen X."/>
            <person name="Wang C."/>
            <person name="Dai X."/>
            <person name="Yang H."/>
            <person name="Song W."/>
            <person name="Hou L."/>
            <person name="Xu J."/>
            <person name="Tong Z."/>
            <person name="Xu A."/>
            <person name="Yuan X."/>
            <person name="Wang W."/>
            <person name="Yang Q."/>
            <person name="Chen L."/>
            <person name="Sun Z."/>
            <person name="Wang K."/>
            <person name="Pan B."/>
            <person name="Chen J."/>
            <person name="Bao Y."/>
            <person name="Liu F."/>
            <person name="Qi X."/>
            <person name="Gang D.R."/>
            <person name="Wen J."/>
            <person name="Li J."/>
        </authorList>
    </citation>
    <scope>NUCLEOTIDE SEQUENCE</scope>
    <source>
        <strain evidence="11">Dzin_1.0</strain>
    </source>
</reference>
<dbReference type="Pfam" id="PF07983">
    <property type="entry name" value="X8"/>
    <property type="match status" value="1"/>
</dbReference>
<sequence>MEPRDACLGLLYLLLCLSTATNFPIHSEARRHKNNKQMKALIHFEAEAYSSSDPDSNSLPPFEDLMGPSSSHENINSPFCVYPPSAPSPPSTSLQPPSPESIHKPPPGTPEQYKPSPPVYYRSPPEFVPGTPVFLPPIVYPPPSVPPPPYHGTTPALWCVAKPTVPDPIIQEAMNYACGSGADCAAIQPNGVCFQPDTLISHASFAFNSYWQRTKVAGGTCDFGDVAMLITRDPSKLN</sequence>
<keyword evidence="7" id="KW-0325">Glycoprotein</keyword>
<feature type="signal peptide" evidence="9">
    <location>
        <begin position="1"/>
        <end position="22"/>
    </location>
</feature>
<dbReference type="PANTHER" id="PTHR31044:SF73">
    <property type="entry name" value="OS09G0560850 PROTEIN"/>
    <property type="match status" value="1"/>
</dbReference>
<evidence type="ECO:0000256" key="3">
    <source>
        <dbReference type="ARBA" id="ARBA00022622"/>
    </source>
</evidence>
<gene>
    <name evidence="11" type="ORF">J5N97_011152</name>
</gene>
<keyword evidence="2" id="KW-1003">Cell membrane</keyword>
<keyword evidence="12" id="KW-1185">Reference proteome</keyword>
<evidence type="ECO:0000256" key="7">
    <source>
        <dbReference type="ARBA" id="ARBA00023180"/>
    </source>
</evidence>
<comment type="subcellular location">
    <subcellularLocation>
        <location evidence="1">Cell membrane</location>
        <topology evidence="1">Lipid-anchor</topology>
        <topology evidence="1">GPI-anchor</topology>
    </subcellularLocation>
</comment>
<organism evidence="11 12">
    <name type="scientific">Dioscorea zingiberensis</name>
    <dbReference type="NCBI Taxonomy" id="325984"/>
    <lineage>
        <taxon>Eukaryota</taxon>
        <taxon>Viridiplantae</taxon>
        <taxon>Streptophyta</taxon>
        <taxon>Embryophyta</taxon>
        <taxon>Tracheophyta</taxon>
        <taxon>Spermatophyta</taxon>
        <taxon>Magnoliopsida</taxon>
        <taxon>Liliopsida</taxon>
        <taxon>Dioscoreales</taxon>
        <taxon>Dioscoreaceae</taxon>
        <taxon>Dioscorea</taxon>
    </lineage>
</organism>
<comment type="caution">
    <text evidence="11">The sequence shown here is derived from an EMBL/GenBank/DDBJ whole genome shotgun (WGS) entry which is preliminary data.</text>
</comment>
<dbReference type="SMART" id="SM00768">
    <property type="entry name" value="X8"/>
    <property type="match status" value="1"/>
</dbReference>
<feature type="compositionally biased region" description="Low complexity" evidence="8">
    <location>
        <begin position="50"/>
        <end position="61"/>
    </location>
</feature>
<feature type="domain" description="X8" evidence="10">
    <location>
        <begin position="157"/>
        <end position="238"/>
    </location>
</feature>
<evidence type="ECO:0000313" key="12">
    <source>
        <dbReference type="Proteomes" id="UP001085076"/>
    </source>
</evidence>
<keyword evidence="3" id="KW-0449">Lipoprotein</keyword>
<feature type="compositionally biased region" description="Polar residues" evidence="8">
    <location>
        <begin position="68"/>
        <end position="77"/>
    </location>
</feature>
<dbReference type="GO" id="GO:0005886">
    <property type="term" value="C:plasma membrane"/>
    <property type="evidence" value="ECO:0007669"/>
    <property type="project" value="UniProtKB-SubCell"/>
</dbReference>
<name>A0A9D5D1U0_9LILI</name>
<dbReference type="PANTHER" id="PTHR31044">
    <property type="entry name" value="BETA-1,3 GLUCANASE"/>
    <property type="match status" value="1"/>
</dbReference>
<feature type="region of interest" description="Disordered" evidence="8">
    <location>
        <begin position="50"/>
        <end position="118"/>
    </location>
</feature>
<dbReference type="EMBL" id="JAGGNH010000002">
    <property type="protein sequence ID" value="KAJ0982897.1"/>
    <property type="molecule type" value="Genomic_DNA"/>
</dbReference>
<dbReference type="FunFam" id="1.20.58.1040:FF:000001">
    <property type="entry name" value="Glucan endo-1,3-beta-glucosidase 4"/>
    <property type="match status" value="1"/>
</dbReference>
<evidence type="ECO:0000256" key="8">
    <source>
        <dbReference type="SAM" id="MobiDB-lite"/>
    </source>
</evidence>
<accession>A0A9D5D1U0</accession>
<evidence type="ECO:0000256" key="5">
    <source>
        <dbReference type="ARBA" id="ARBA00023136"/>
    </source>
</evidence>
<feature type="chain" id="PRO_5039579248" description="X8 domain-containing protein" evidence="9">
    <location>
        <begin position="23"/>
        <end position="238"/>
    </location>
</feature>
<reference evidence="11" key="1">
    <citation type="submission" date="2021-03" db="EMBL/GenBank/DDBJ databases">
        <authorList>
            <person name="Li Z."/>
            <person name="Yang C."/>
        </authorList>
    </citation>
    <scope>NUCLEOTIDE SEQUENCE</scope>
    <source>
        <strain evidence="11">Dzin_1.0</strain>
        <tissue evidence="11">Leaf</tissue>
    </source>
</reference>
<dbReference type="Proteomes" id="UP001085076">
    <property type="component" value="Miscellaneous, Linkage group lg02"/>
</dbReference>
<feature type="compositionally biased region" description="Pro residues" evidence="8">
    <location>
        <begin position="84"/>
        <end position="109"/>
    </location>
</feature>
<protein>
    <recommendedName>
        <fullName evidence="10">X8 domain-containing protein</fullName>
    </recommendedName>
</protein>
<dbReference type="InterPro" id="IPR012946">
    <property type="entry name" value="X8"/>
</dbReference>
<evidence type="ECO:0000256" key="6">
    <source>
        <dbReference type="ARBA" id="ARBA00023157"/>
    </source>
</evidence>
<keyword evidence="6" id="KW-1015">Disulfide bond</keyword>
<dbReference type="OrthoDB" id="417697at2759"/>
<dbReference type="Gene3D" id="1.20.58.1040">
    <property type="match status" value="1"/>
</dbReference>
<evidence type="ECO:0000256" key="1">
    <source>
        <dbReference type="ARBA" id="ARBA00004609"/>
    </source>
</evidence>
<evidence type="ECO:0000313" key="11">
    <source>
        <dbReference type="EMBL" id="KAJ0982897.1"/>
    </source>
</evidence>
<evidence type="ECO:0000256" key="2">
    <source>
        <dbReference type="ARBA" id="ARBA00022475"/>
    </source>
</evidence>
<evidence type="ECO:0000256" key="4">
    <source>
        <dbReference type="ARBA" id="ARBA00022729"/>
    </source>
</evidence>